<comment type="caution">
    <text evidence="1">The sequence shown here is derived from an EMBL/GenBank/DDBJ whole genome shotgun (WGS) entry which is preliminary data.</text>
</comment>
<accession>A0A0F4Z1M1</accession>
<name>A0A0F4Z1M1_RASE3</name>
<reference evidence="1 2" key="1">
    <citation type="submission" date="2015-04" db="EMBL/GenBank/DDBJ databases">
        <authorList>
            <person name="Heijne W.H."/>
            <person name="Fedorova N.D."/>
            <person name="Nierman W.C."/>
            <person name="Vollebregt A.W."/>
            <person name="Zhao Z."/>
            <person name="Wu L."/>
            <person name="Kumar M."/>
            <person name="Stam H."/>
            <person name="van den Berg M.A."/>
            <person name="Pel H.J."/>
        </authorList>
    </citation>
    <scope>NUCLEOTIDE SEQUENCE [LARGE SCALE GENOMIC DNA]</scope>
    <source>
        <strain evidence="1 2">CBS 393.64</strain>
    </source>
</reference>
<protein>
    <submittedName>
        <fullName evidence="1">Uncharacterized protein</fullName>
    </submittedName>
</protein>
<organism evidence="1 2">
    <name type="scientific">Rasamsonia emersonii (strain ATCC 16479 / CBS 393.64 / IMI 116815)</name>
    <dbReference type="NCBI Taxonomy" id="1408163"/>
    <lineage>
        <taxon>Eukaryota</taxon>
        <taxon>Fungi</taxon>
        <taxon>Dikarya</taxon>
        <taxon>Ascomycota</taxon>
        <taxon>Pezizomycotina</taxon>
        <taxon>Eurotiomycetes</taxon>
        <taxon>Eurotiomycetidae</taxon>
        <taxon>Eurotiales</taxon>
        <taxon>Trichocomaceae</taxon>
        <taxon>Rasamsonia</taxon>
    </lineage>
</organism>
<dbReference type="Proteomes" id="UP000053958">
    <property type="component" value="Unassembled WGS sequence"/>
</dbReference>
<keyword evidence="2" id="KW-1185">Reference proteome</keyword>
<gene>
    <name evidence="1" type="ORF">T310_1978</name>
</gene>
<dbReference type="RefSeq" id="XP_013330608.1">
    <property type="nucleotide sequence ID" value="XM_013475154.1"/>
</dbReference>
<dbReference type="AlphaFoldDB" id="A0A0F4Z1M1"/>
<sequence length="106" mass="11651">MLPSSSNWHSTELKKLSFSSDIKKASAAVDCKAGLFIAGGVASGFNLQTIVTLYKSSRIRFSTPIKLDLVELTGKQITRSTSLILPFKTQTCEPDVKCKYLGRLEH</sequence>
<evidence type="ECO:0000313" key="2">
    <source>
        <dbReference type="Proteomes" id="UP000053958"/>
    </source>
</evidence>
<dbReference type="EMBL" id="LASV01000079">
    <property type="protein sequence ID" value="KKA23996.1"/>
    <property type="molecule type" value="Genomic_DNA"/>
</dbReference>
<dbReference type="GeneID" id="25314329"/>
<evidence type="ECO:0000313" key="1">
    <source>
        <dbReference type="EMBL" id="KKA23996.1"/>
    </source>
</evidence>
<proteinExistence type="predicted"/>